<protein>
    <submittedName>
        <fullName evidence="6">Uncharacterized protein</fullName>
    </submittedName>
</protein>
<dbReference type="GO" id="GO:0016020">
    <property type="term" value="C:membrane"/>
    <property type="evidence" value="ECO:0007669"/>
    <property type="project" value="UniProtKB-SubCell"/>
</dbReference>
<dbReference type="AlphaFoldDB" id="A0AAE0IJD3"/>
<dbReference type="EMBL" id="JAUEDM010000002">
    <property type="protein sequence ID" value="KAK3326010.1"/>
    <property type="molecule type" value="Genomic_DNA"/>
</dbReference>
<evidence type="ECO:0000256" key="4">
    <source>
        <dbReference type="ARBA" id="ARBA00022989"/>
    </source>
</evidence>
<reference evidence="6" key="2">
    <citation type="submission" date="2023-06" db="EMBL/GenBank/DDBJ databases">
        <authorList>
            <consortium name="Lawrence Berkeley National Laboratory"/>
            <person name="Haridas S."/>
            <person name="Hensen N."/>
            <person name="Bonometti L."/>
            <person name="Westerberg I."/>
            <person name="Brannstrom I.O."/>
            <person name="Guillou S."/>
            <person name="Cros-Aarteil S."/>
            <person name="Calhoun S."/>
            <person name="Kuo A."/>
            <person name="Mondo S."/>
            <person name="Pangilinan J."/>
            <person name="Riley R."/>
            <person name="Labutti K."/>
            <person name="Andreopoulos B."/>
            <person name="Lipzen A."/>
            <person name="Chen C."/>
            <person name="Yanf M."/>
            <person name="Daum C."/>
            <person name="Ng V."/>
            <person name="Clum A."/>
            <person name="Steindorff A."/>
            <person name="Ohm R."/>
            <person name="Martin F."/>
            <person name="Silar P."/>
            <person name="Natvig D."/>
            <person name="Lalanne C."/>
            <person name="Gautier V."/>
            <person name="Ament-Velasquez S.L."/>
            <person name="Kruys A."/>
            <person name="Hutchinson M.I."/>
            <person name="Powell A.J."/>
            <person name="Barry K."/>
            <person name="Miller A.N."/>
            <person name="Grigoriev I.V."/>
            <person name="Debuchy R."/>
            <person name="Gladieux P."/>
            <person name="Thoren M.H."/>
            <person name="Johannesson H."/>
        </authorList>
    </citation>
    <scope>NUCLEOTIDE SEQUENCE</scope>
    <source>
        <strain evidence="6">CBS 118394</strain>
    </source>
</reference>
<sequence length="352" mass="38896">MVSPSASTSTPEFPSFETLFNAACRAPPEEVVRFPEVKYVTSIGVHESVAYRALTWLYDSYTLIARVHFWGRRRIVAALLLAAAALAGDHVVEELQVVQRLLGVAEATITPAFMFITSSWYTRDEIPNRTGIWFSGNSVVGMAARLLAFGDGYVHDTIGTWPDRVVMAGTGRTDQTHWRWEQAVECLAGPKTWFIFALEVGGTQNFANLVIKSFGFPSLELTLVNIPYSLLSAGISQHPAILPAVSARPIKMAVTALLFLGYCAGNMAGPQFFKDSEAPTYATAFRTIMISLGLRWYLRRANACRNGKEAVDGDGNIGAVGRGIEAMRRAILHRETDQDLTGWRTVGFRYRY</sequence>
<dbReference type="SUPFAM" id="SSF103473">
    <property type="entry name" value="MFS general substrate transporter"/>
    <property type="match status" value="1"/>
</dbReference>
<keyword evidence="5" id="KW-0472">Membrane</keyword>
<name>A0AAE0IJD3_9PEZI</name>
<evidence type="ECO:0000256" key="1">
    <source>
        <dbReference type="ARBA" id="ARBA00004141"/>
    </source>
</evidence>
<keyword evidence="7" id="KW-1185">Reference proteome</keyword>
<organism evidence="6 7">
    <name type="scientific">Apodospora peruviana</name>
    <dbReference type="NCBI Taxonomy" id="516989"/>
    <lineage>
        <taxon>Eukaryota</taxon>
        <taxon>Fungi</taxon>
        <taxon>Dikarya</taxon>
        <taxon>Ascomycota</taxon>
        <taxon>Pezizomycotina</taxon>
        <taxon>Sordariomycetes</taxon>
        <taxon>Sordariomycetidae</taxon>
        <taxon>Sordariales</taxon>
        <taxon>Lasiosphaeriaceae</taxon>
        <taxon>Apodospora</taxon>
    </lineage>
</organism>
<dbReference type="PANTHER" id="PTHR43791:SF10">
    <property type="entry name" value="MAJOR FACILITATOR SUPERFAMILY (MFS) PROFILE DOMAIN-CONTAINING PROTEIN"/>
    <property type="match status" value="1"/>
</dbReference>
<keyword evidence="4" id="KW-1133">Transmembrane helix</keyword>
<evidence type="ECO:0000256" key="5">
    <source>
        <dbReference type="ARBA" id="ARBA00023136"/>
    </source>
</evidence>
<reference evidence="6" key="1">
    <citation type="journal article" date="2023" name="Mol. Phylogenet. Evol.">
        <title>Genome-scale phylogeny and comparative genomics of the fungal order Sordariales.</title>
        <authorList>
            <person name="Hensen N."/>
            <person name="Bonometti L."/>
            <person name="Westerberg I."/>
            <person name="Brannstrom I.O."/>
            <person name="Guillou S."/>
            <person name="Cros-Aarteil S."/>
            <person name="Calhoun S."/>
            <person name="Haridas S."/>
            <person name="Kuo A."/>
            <person name="Mondo S."/>
            <person name="Pangilinan J."/>
            <person name="Riley R."/>
            <person name="LaButti K."/>
            <person name="Andreopoulos B."/>
            <person name="Lipzen A."/>
            <person name="Chen C."/>
            <person name="Yan M."/>
            <person name="Daum C."/>
            <person name="Ng V."/>
            <person name="Clum A."/>
            <person name="Steindorff A."/>
            <person name="Ohm R.A."/>
            <person name="Martin F."/>
            <person name="Silar P."/>
            <person name="Natvig D.O."/>
            <person name="Lalanne C."/>
            <person name="Gautier V."/>
            <person name="Ament-Velasquez S.L."/>
            <person name="Kruys A."/>
            <person name="Hutchinson M.I."/>
            <person name="Powell A.J."/>
            <person name="Barry K."/>
            <person name="Miller A.N."/>
            <person name="Grigoriev I.V."/>
            <person name="Debuchy R."/>
            <person name="Gladieux P."/>
            <person name="Hiltunen Thoren M."/>
            <person name="Johannesson H."/>
        </authorList>
    </citation>
    <scope>NUCLEOTIDE SEQUENCE</scope>
    <source>
        <strain evidence="6">CBS 118394</strain>
    </source>
</reference>
<evidence type="ECO:0000256" key="3">
    <source>
        <dbReference type="ARBA" id="ARBA00022692"/>
    </source>
</evidence>
<comment type="subcellular location">
    <subcellularLocation>
        <location evidence="1">Membrane</location>
        <topology evidence="1">Multi-pass membrane protein</topology>
    </subcellularLocation>
</comment>
<dbReference type="InterPro" id="IPR036259">
    <property type="entry name" value="MFS_trans_sf"/>
</dbReference>
<gene>
    <name evidence="6" type="ORF">B0H66DRAFT_616772</name>
</gene>
<dbReference type="PANTHER" id="PTHR43791">
    <property type="entry name" value="PERMEASE-RELATED"/>
    <property type="match status" value="1"/>
</dbReference>
<evidence type="ECO:0000256" key="2">
    <source>
        <dbReference type="ARBA" id="ARBA00022448"/>
    </source>
</evidence>
<accession>A0AAE0IJD3</accession>
<dbReference type="GO" id="GO:0022857">
    <property type="term" value="F:transmembrane transporter activity"/>
    <property type="evidence" value="ECO:0007669"/>
    <property type="project" value="TreeGrafter"/>
</dbReference>
<proteinExistence type="predicted"/>
<dbReference type="Gene3D" id="1.20.1250.20">
    <property type="entry name" value="MFS general substrate transporter like domains"/>
    <property type="match status" value="1"/>
</dbReference>
<keyword evidence="3" id="KW-0812">Transmembrane</keyword>
<evidence type="ECO:0000313" key="7">
    <source>
        <dbReference type="Proteomes" id="UP001283341"/>
    </source>
</evidence>
<keyword evidence="2" id="KW-0813">Transport</keyword>
<dbReference type="Proteomes" id="UP001283341">
    <property type="component" value="Unassembled WGS sequence"/>
</dbReference>
<comment type="caution">
    <text evidence="6">The sequence shown here is derived from an EMBL/GenBank/DDBJ whole genome shotgun (WGS) entry which is preliminary data.</text>
</comment>
<evidence type="ECO:0000313" key="6">
    <source>
        <dbReference type="EMBL" id="KAK3326010.1"/>
    </source>
</evidence>